<accession>A0A7S9LRM4</accession>
<proteinExistence type="predicted"/>
<evidence type="ECO:0000313" key="3">
    <source>
        <dbReference type="Proteomes" id="UP000594800"/>
    </source>
</evidence>
<dbReference type="Pfam" id="PF04073">
    <property type="entry name" value="tRNA_edit"/>
    <property type="match status" value="1"/>
</dbReference>
<reference evidence="2 3" key="1">
    <citation type="submission" date="2020-11" db="EMBL/GenBank/DDBJ databases">
        <title>Description of Pontivivens ytuae sp. nov. isolated from deep sea sediment of Mariana Trench.</title>
        <authorList>
            <person name="Wang Z."/>
            <person name="Sun Q.-L."/>
            <person name="Xu X.-D."/>
            <person name="Tang Y.-Z."/>
            <person name="Zhang J."/>
        </authorList>
    </citation>
    <scope>NUCLEOTIDE SEQUENCE [LARGE SCALE GENOMIC DNA]</scope>
    <source>
        <strain evidence="2 3">MT2928</strain>
    </source>
</reference>
<dbReference type="PANTHER" id="PTHR30411">
    <property type="entry name" value="CYTOPLASMIC PROTEIN"/>
    <property type="match status" value="1"/>
</dbReference>
<dbReference type="Proteomes" id="UP000594800">
    <property type="component" value="Chromosome"/>
</dbReference>
<dbReference type="KEGG" id="poz:I0K15_19790"/>
<keyword evidence="3" id="KW-1185">Reference proteome</keyword>
<sequence length="153" mass="15983">MSKSVERVRQVADDLGLEIVVLEMPASTRTAEEAAATCGVELDQIVKSLIFASVGGDLHLFLMAGGSRLDMKVAAKVAGVALERADADQVRSETGFAIGGVAPIGHLSRLPTYMDPRLLDFDGVVAAAGTPRHVFTVSPKALVEATGASLLPR</sequence>
<evidence type="ECO:0000259" key="1">
    <source>
        <dbReference type="Pfam" id="PF04073"/>
    </source>
</evidence>
<dbReference type="SUPFAM" id="SSF55826">
    <property type="entry name" value="YbaK/ProRS associated domain"/>
    <property type="match status" value="1"/>
</dbReference>
<gene>
    <name evidence="2" type="ORF">I0K15_19790</name>
</gene>
<evidence type="ECO:0000313" key="2">
    <source>
        <dbReference type="EMBL" id="QPH53983.1"/>
    </source>
</evidence>
<dbReference type="CDD" id="cd04333">
    <property type="entry name" value="ProX_deacylase"/>
    <property type="match status" value="1"/>
</dbReference>
<feature type="domain" description="YbaK/aminoacyl-tRNA synthetase-associated" evidence="1">
    <location>
        <begin position="27"/>
        <end position="143"/>
    </location>
</feature>
<dbReference type="RefSeq" id="WP_196103192.1">
    <property type="nucleotide sequence ID" value="NZ_CP064942.1"/>
</dbReference>
<dbReference type="InterPro" id="IPR036754">
    <property type="entry name" value="YbaK/aa-tRNA-synt-asso_dom_sf"/>
</dbReference>
<dbReference type="PANTHER" id="PTHR30411:SF1">
    <property type="entry name" value="CYTOPLASMIC PROTEIN"/>
    <property type="match status" value="1"/>
</dbReference>
<dbReference type="EMBL" id="CP064942">
    <property type="protein sequence ID" value="QPH53983.1"/>
    <property type="molecule type" value="Genomic_DNA"/>
</dbReference>
<dbReference type="Gene3D" id="3.90.960.10">
    <property type="entry name" value="YbaK/aminoacyl-tRNA synthetase-associated domain"/>
    <property type="match status" value="1"/>
</dbReference>
<dbReference type="GO" id="GO:0002161">
    <property type="term" value="F:aminoacyl-tRNA deacylase activity"/>
    <property type="evidence" value="ECO:0007669"/>
    <property type="project" value="InterPro"/>
</dbReference>
<organism evidence="2 3">
    <name type="scientific">Pontivivens ytuae</name>
    <dbReference type="NCBI Taxonomy" id="2789856"/>
    <lineage>
        <taxon>Bacteria</taxon>
        <taxon>Pseudomonadati</taxon>
        <taxon>Pseudomonadota</taxon>
        <taxon>Alphaproteobacteria</taxon>
        <taxon>Rhodobacterales</taxon>
        <taxon>Paracoccaceae</taxon>
        <taxon>Pontivivens</taxon>
    </lineage>
</organism>
<name>A0A7S9LRM4_9RHOB</name>
<dbReference type="InterPro" id="IPR007214">
    <property type="entry name" value="YbaK/aa-tRNA-synth-assoc-dom"/>
</dbReference>
<protein>
    <submittedName>
        <fullName evidence="2">YbaK/EbsC family protein</fullName>
    </submittedName>
</protein>
<dbReference type="AlphaFoldDB" id="A0A7S9LRM4"/>